<dbReference type="Pfam" id="PF22768">
    <property type="entry name" value="SPP1_Dit"/>
    <property type="match status" value="1"/>
</dbReference>
<dbReference type="AlphaFoldDB" id="A0A6N7VNA4"/>
<sequence length="264" mass="29818">MKQLARHVLKDTKLKIVTSAGTEYSLPALWSISDAGAYTFRNKLEDKAFSHGGNVVGDGRISGRTIKVEFFMHGATEQDHDYALNTAYTYFCQTNYDLYVGRSDRKFRVAGVSKITHKYQKGFQQRWSEITVSLLLADPFRYEGHTTKITKVFPRAVENAEIYVDNLGSVDTPLTFRFIPVKSMAKIHIYHKQAKEEFSLSDALLIAPATVTVNGDAGTVWRDKANSINTFSGQFLHVKPGKNLFYYTGDAGTIEISFTNRWFV</sequence>
<dbReference type="RefSeq" id="WP_154488319.1">
    <property type="nucleotide sequence ID" value="NZ_VULN01000010.1"/>
</dbReference>
<dbReference type="EMBL" id="VULN01000010">
    <property type="protein sequence ID" value="MSS82480.1"/>
    <property type="molecule type" value="Genomic_DNA"/>
</dbReference>
<organism evidence="2 3">
    <name type="scientific">Acidaminococcus fermentans</name>
    <dbReference type="NCBI Taxonomy" id="905"/>
    <lineage>
        <taxon>Bacteria</taxon>
        <taxon>Bacillati</taxon>
        <taxon>Bacillota</taxon>
        <taxon>Negativicutes</taxon>
        <taxon>Acidaminococcales</taxon>
        <taxon>Acidaminococcaceae</taxon>
        <taxon>Acidaminococcus</taxon>
    </lineage>
</organism>
<reference evidence="2 3" key="1">
    <citation type="submission" date="2019-08" db="EMBL/GenBank/DDBJ databases">
        <title>In-depth cultivation of the pig gut microbiome towards novel bacterial diversity and tailored functional studies.</title>
        <authorList>
            <person name="Wylensek D."/>
            <person name="Hitch T.C.A."/>
            <person name="Clavel T."/>
        </authorList>
    </citation>
    <scope>NUCLEOTIDE SEQUENCE [LARGE SCALE GENOMIC DNA]</scope>
    <source>
        <strain evidence="2 3">WCA-389-WT-5B</strain>
    </source>
</reference>
<evidence type="ECO:0000259" key="1">
    <source>
        <dbReference type="Pfam" id="PF22768"/>
    </source>
</evidence>
<dbReference type="InterPro" id="IPR054738">
    <property type="entry name" value="Siphovirus-type_tail_C"/>
</dbReference>
<accession>A0A6N7VNA4</accession>
<proteinExistence type="predicted"/>
<feature type="domain" description="Siphovirus-type tail component C-terminal" evidence="1">
    <location>
        <begin position="168"/>
        <end position="262"/>
    </location>
</feature>
<dbReference type="Proteomes" id="UP000441455">
    <property type="component" value="Unassembled WGS sequence"/>
</dbReference>
<protein>
    <submittedName>
        <fullName evidence="2">Phage tail protein</fullName>
    </submittedName>
</protein>
<gene>
    <name evidence="2" type="ORF">FX155_07725</name>
</gene>
<evidence type="ECO:0000313" key="3">
    <source>
        <dbReference type="Proteomes" id="UP000441455"/>
    </source>
</evidence>
<name>A0A6N7VNA4_ACIFE</name>
<evidence type="ECO:0000313" key="2">
    <source>
        <dbReference type="EMBL" id="MSS82480.1"/>
    </source>
</evidence>
<comment type="caution">
    <text evidence="2">The sequence shown here is derived from an EMBL/GenBank/DDBJ whole genome shotgun (WGS) entry which is preliminary data.</text>
</comment>
<dbReference type="OrthoDB" id="3034263at2"/>